<keyword evidence="2" id="KW-1185">Reference proteome</keyword>
<sequence>MKATLGSKIPPSQAMAAAVLAWLRKVSTQDQQMSPKPTTNATPKASKSKVTPPKAKKAKTTPKKQPAKGKAPLKTPTPSPEPE</sequence>
<gene>
    <name evidence="1" type="ORF">DSO57_1029037</name>
</gene>
<comment type="caution">
    <text evidence="1">The sequence shown here is derived from an EMBL/GenBank/DDBJ whole genome shotgun (WGS) entry which is preliminary data.</text>
</comment>
<protein>
    <submittedName>
        <fullName evidence="1">Uncharacterized protein</fullName>
    </submittedName>
</protein>
<dbReference type="Proteomes" id="UP001165960">
    <property type="component" value="Unassembled WGS sequence"/>
</dbReference>
<accession>A0ACC2TNJ3</accession>
<proteinExistence type="predicted"/>
<evidence type="ECO:0000313" key="2">
    <source>
        <dbReference type="Proteomes" id="UP001165960"/>
    </source>
</evidence>
<dbReference type="EMBL" id="QTSX02002318">
    <property type="protein sequence ID" value="KAJ9076145.1"/>
    <property type="molecule type" value="Genomic_DNA"/>
</dbReference>
<name>A0ACC2TNJ3_9FUNG</name>
<organism evidence="1 2">
    <name type="scientific">Entomophthora muscae</name>
    <dbReference type="NCBI Taxonomy" id="34485"/>
    <lineage>
        <taxon>Eukaryota</taxon>
        <taxon>Fungi</taxon>
        <taxon>Fungi incertae sedis</taxon>
        <taxon>Zoopagomycota</taxon>
        <taxon>Entomophthoromycotina</taxon>
        <taxon>Entomophthoromycetes</taxon>
        <taxon>Entomophthorales</taxon>
        <taxon>Entomophthoraceae</taxon>
        <taxon>Entomophthora</taxon>
    </lineage>
</organism>
<reference evidence="1" key="1">
    <citation type="submission" date="2022-04" db="EMBL/GenBank/DDBJ databases">
        <title>Genome of the entomopathogenic fungus Entomophthora muscae.</title>
        <authorList>
            <person name="Elya C."/>
            <person name="Lovett B.R."/>
            <person name="Lee E."/>
            <person name="Macias A.M."/>
            <person name="Hajek A.E."/>
            <person name="De Bivort B.L."/>
            <person name="Kasson M.T."/>
            <person name="De Fine Licht H.H."/>
            <person name="Stajich J.E."/>
        </authorList>
    </citation>
    <scope>NUCLEOTIDE SEQUENCE</scope>
    <source>
        <strain evidence="1">Berkeley</strain>
    </source>
</reference>
<evidence type="ECO:0000313" key="1">
    <source>
        <dbReference type="EMBL" id="KAJ9076145.1"/>
    </source>
</evidence>